<dbReference type="CDD" id="cd19411">
    <property type="entry name" value="MCP2201-like_sensor"/>
    <property type="match status" value="1"/>
</dbReference>
<dbReference type="SUPFAM" id="SSF58104">
    <property type="entry name" value="Methyl-accepting chemotaxis protein (MCP) signaling domain"/>
    <property type="match status" value="1"/>
</dbReference>
<evidence type="ECO:0000313" key="14">
    <source>
        <dbReference type="EMBL" id="VVO96614.1"/>
    </source>
</evidence>
<dbReference type="CDD" id="cd06225">
    <property type="entry name" value="HAMP"/>
    <property type="match status" value="1"/>
</dbReference>
<accession>A0ABD7VFW5</accession>
<evidence type="ECO:0000256" key="8">
    <source>
        <dbReference type="ARBA" id="ARBA00023224"/>
    </source>
</evidence>
<keyword evidence="4" id="KW-0145">Chemotaxis</keyword>
<evidence type="ECO:0000256" key="7">
    <source>
        <dbReference type="ARBA" id="ARBA00023136"/>
    </source>
</evidence>
<evidence type="ECO:0000256" key="9">
    <source>
        <dbReference type="ARBA" id="ARBA00029447"/>
    </source>
</evidence>
<dbReference type="PANTHER" id="PTHR32089:SF120">
    <property type="entry name" value="METHYL-ACCEPTING CHEMOTAXIS PROTEIN TLPQ"/>
    <property type="match status" value="1"/>
</dbReference>
<evidence type="ECO:0000256" key="6">
    <source>
        <dbReference type="ARBA" id="ARBA00022989"/>
    </source>
</evidence>
<dbReference type="FunFam" id="1.10.287.950:FF:000001">
    <property type="entry name" value="Methyl-accepting chemotaxis sensory transducer"/>
    <property type="match status" value="1"/>
</dbReference>
<evidence type="ECO:0000256" key="3">
    <source>
        <dbReference type="ARBA" id="ARBA00022481"/>
    </source>
</evidence>
<evidence type="ECO:0008006" key="16">
    <source>
        <dbReference type="Google" id="ProtNLM"/>
    </source>
</evidence>
<dbReference type="InterPro" id="IPR024478">
    <property type="entry name" value="HlyB_4HB_MCP"/>
</dbReference>
<dbReference type="GO" id="GO:0006935">
    <property type="term" value="P:chemotaxis"/>
    <property type="evidence" value="ECO:0007669"/>
    <property type="project" value="UniProtKB-KW"/>
</dbReference>
<dbReference type="EMBL" id="CABVIJ010000010">
    <property type="protein sequence ID" value="VVO96614.1"/>
    <property type="molecule type" value="Genomic_DNA"/>
</dbReference>
<dbReference type="Pfam" id="PF12729">
    <property type="entry name" value="4HB_MCP_1"/>
    <property type="match status" value="1"/>
</dbReference>
<name>A0ABD7VFW5_PSEFL</name>
<dbReference type="Pfam" id="PF00672">
    <property type="entry name" value="HAMP"/>
    <property type="match status" value="1"/>
</dbReference>
<organism evidence="14 15">
    <name type="scientific">Pseudomonas fluorescens</name>
    <dbReference type="NCBI Taxonomy" id="294"/>
    <lineage>
        <taxon>Bacteria</taxon>
        <taxon>Pseudomonadati</taxon>
        <taxon>Pseudomonadota</taxon>
        <taxon>Gammaproteobacteria</taxon>
        <taxon>Pseudomonadales</taxon>
        <taxon>Pseudomonadaceae</taxon>
        <taxon>Pseudomonas</taxon>
    </lineage>
</organism>
<dbReference type="Gene3D" id="1.10.287.950">
    <property type="entry name" value="Methyl-accepting chemotaxis protein"/>
    <property type="match status" value="1"/>
</dbReference>
<gene>
    <name evidence="14" type="ORF">PS732_02639</name>
</gene>
<dbReference type="GO" id="GO:0007165">
    <property type="term" value="P:signal transduction"/>
    <property type="evidence" value="ECO:0007669"/>
    <property type="project" value="UniProtKB-KW"/>
</dbReference>
<evidence type="ECO:0000313" key="15">
    <source>
        <dbReference type="Proteomes" id="UP000325779"/>
    </source>
</evidence>
<comment type="similarity">
    <text evidence="9">Belongs to the methyl-accepting chemotaxis (MCP) protein family.</text>
</comment>
<dbReference type="InterPro" id="IPR047347">
    <property type="entry name" value="YvaQ-like_sensor"/>
</dbReference>
<evidence type="ECO:0000256" key="1">
    <source>
        <dbReference type="ARBA" id="ARBA00004651"/>
    </source>
</evidence>
<feature type="transmembrane region" description="Helical" evidence="11">
    <location>
        <begin position="12"/>
        <end position="32"/>
    </location>
</feature>
<dbReference type="Pfam" id="PF00015">
    <property type="entry name" value="MCPsignal"/>
    <property type="match status" value="1"/>
</dbReference>
<dbReference type="GO" id="GO:0005886">
    <property type="term" value="C:plasma membrane"/>
    <property type="evidence" value="ECO:0007669"/>
    <property type="project" value="UniProtKB-SubCell"/>
</dbReference>
<keyword evidence="2" id="KW-1003">Cell membrane</keyword>
<evidence type="ECO:0000256" key="2">
    <source>
        <dbReference type="ARBA" id="ARBA00022475"/>
    </source>
</evidence>
<evidence type="ECO:0000259" key="13">
    <source>
        <dbReference type="PROSITE" id="PS50885"/>
    </source>
</evidence>
<dbReference type="AlphaFoldDB" id="A0ABD7VFW5"/>
<dbReference type="PROSITE" id="PS50111">
    <property type="entry name" value="CHEMOTAXIS_TRANSDUC_2"/>
    <property type="match status" value="1"/>
</dbReference>
<keyword evidence="6 11" id="KW-1133">Transmembrane helix</keyword>
<dbReference type="InterPro" id="IPR004090">
    <property type="entry name" value="Chemotax_Me-accpt_rcpt"/>
</dbReference>
<evidence type="ECO:0000256" key="10">
    <source>
        <dbReference type="PROSITE-ProRule" id="PRU00284"/>
    </source>
</evidence>
<dbReference type="SMART" id="SM00283">
    <property type="entry name" value="MA"/>
    <property type="match status" value="1"/>
</dbReference>
<dbReference type="CDD" id="cd11386">
    <property type="entry name" value="MCP_signal"/>
    <property type="match status" value="1"/>
</dbReference>
<dbReference type="PRINTS" id="PR00260">
    <property type="entry name" value="CHEMTRNSDUCR"/>
</dbReference>
<dbReference type="SMART" id="SM00304">
    <property type="entry name" value="HAMP"/>
    <property type="match status" value="1"/>
</dbReference>
<evidence type="ECO:0000256" key="11">
    <source>
        <dbReference type="SAM" id="Phobius"/>
    </source>
</evidence>
<dbReference type="InterPro" id="IPR004089">
    <property type="entry name" value="MCPsignal_dom"/>
</dbReference>
<comment type="subcellular location">
    <subcellularLocation>
        <location evidence="1">Cell membrane</location>
        <topology evidence="1">Multi-pass membrane protein</topology>
    </subcellularLocation>
</comment>
<feature type="transmembrane region" description="Helical" evidence="11">
    <location>
        <begin position="190"/>
        <end position="210"/>
    </location>
</feature>
<protein>
    <recommendedName>
        <fullName evidence="16">Methyl-accepting chemotaxis protein</fullName>
    </recommendedName>
</protein>
<feature type="domain" description="HAMP" evidence="13">
    <location>
        <begin position="212"/>
        <end position="264"/>
    </location>
</feature>
<keyword evidence="3" id="KW-0488">Methylation</keyword>
<dbReference type="PROSITE" id="PS50885">
    <property type="entry name" value="HAMP"/>
    <property type="match status" value="1"/>
</dbReference>
<reference evidence="14 15" key="1">
    <citation type="submission" date="2019-09" db="EMBL/GenBank/DDBJ databases">
        <authorList>
            <person name="Chandra G."/>
            <person name="Truman W A."/>
        </authorList>
    </citation>
    <scope>NUCLEOTIDE SEQUENCE [LARGE SCALE GENOMIC DNA]</scope>
    <source>
        <strain evidence="14">PS732</strain>
    </source>
</reference>
<dbReference type="InterPro" id="IPR003660">
    <property type="entry name" value="HAMP_dom"/>
</dbReference>
<comment type="caution">
    <text evidence="14">The sequence shown here is derived from an EMBL/GenBank/DDBJ whole genome shotgun (WGS) entry which is preliminary data.</text>
</comment>
<feature type="domain" description="Methyl-accepting transducer" evidence="12">
    <location>
        <begin position="269"/>
        <end position="505"/>
    </location>
</feature>
<proteinExistence type="inferred from homology"/>
<keyword evidence="7 11" id="KW-0472">Membrane</keyword>
<keyword evidence="5 11" id="KW-0812">Transmembrane</keyword>
<evidence type="ECO:0000259" key="12">
    <source>
        <dbReference type="PROSITE" id="PS50111"/>
    </source>
</evidence>
<dbReference type="Proteomes" id="UP000325779">
    <property type="component" value="Unassembled WGS sequence"/>
</dbReference>
<dbReference type="PANTHER" id="PTHR32089">
    <property type="entry name" value="METHYL-ACCEPTING CHEMOTAXIS PROTEIN MCPB"/>
    <property type="match status" value="1"/>
</dbReference>
<sequence>MSIRSLNIAPRAGLGFGLLALMVCALGAFALLQMSNMRAQSDEVDNNWLPSVMAVGEMSQDMLRLRALTMRLLLNRDPQALQQNVAKLNDLREGLNEAQQRYDVLIVLPEERQLFDRFKVAEHQYLELQAQVLQLSAQNRVEEAARILNGEMSPLADEIAVVLRQLVELNKHNANLATEGARLVFTQSRVWVGVMIGVTALITIGLALLLTRSIVLPLAQSLSVAQVVAGGDLTGDISISGKDEPARLLQALKSMQHNLRDTIRQISESSSQLASASEELSCVTEDATRGLHQQSLEIEQAATAVNQMTAAVEEVASNAVATSEASRESDRIAQHGREQVQQTVSSIESLAEDVTANATQMEDLAQKVHGISKVLDVIRSIAEQTNLLALNAAIEAARAGDAGRGFAVVADEVRALAHRTQQSTQEIEQMIGGIQQGTDSAVGSMQQSNVRARATLDLAKSAGTALEEIASAFTVINERNLVIASASEEQAAVAREVDRNLMNIRDLAMQTSAGANQTSAASQELSRLAVDLNSMVARFSV</sequence>
<evidence type="ECO:0000256" key="4">
    <source>
        <dbReference type="ARBA" id="ARBA00022500"/>
    </source>
</evidence>
<keyword evidence="8 10" id="KW-0807">Transducer</keyword>
<evidence type="ECO:0000256" key="5">
    <source>
        <dbReference type="ARBA" id="ARBA00022692"/>
    </source>
</evidence>